<reference evidence="1 2" key="1">
    <citation type="submission" date="2013-11" db="EMBL/GenBank/DDBJ databases">
        <title>Metagenomic analysis of a methanogenic consortium involved in long chain n-alkane degradation.</title>
        <authorList>
            <person name="Davidova I.A."/>
            <person name="Callaghan A.V."/>
            <person name="Wawrik B."/>
            <person name="Pruitt S."/>
            <person name="Marks C."/>
            <person name="Duncan K.E."/>
            <person name="Suflita J.M."/>
        </authorList>
    </citation>
    <scope>NUCLEOTIDE SEQUENCE [LARGE SCALE GENOMIC DNA]</scope>
    <source>
        <strain evidence="1 2">SPR</strain>
    </source>
</reference>
<dbReference type="Proteomes" id="UP000032233">
    <property type="component" value="Unassembled WGS sequence"/>
</dbReference>
<proteinExistence type="predicted"/>
<gene>
    <name evidence="1" type="ORF">X474_15305</name>
</gene>
<accession>A0A0D2HRF1</accession>
<comment type="caution">
    <text evidence="1">The sequence shown here is derived from an EMBL/GenBank/DDBJ whole genome shotgun (WGS) entry which is preliminary data.</text>
</comment>
<name>A0A0D2HRF1_9BACT</name>
<organism evidence="1 2">
    <name type="scientific">Dethiosulfatarculus sandiegensis</name>
    <dbReference type="NCBI Taxonomy" id="1429043"/>
    <lineage>
        <taxon>Bacteria</taxon>
        <taxon>Pseudomonadati</taxon>
        <taxon>Thermodesulfobacteriota</taxon>
        <taxon>Desulfarculia</taxon>
        <taxon>Desulfarculales</taxon>
        <taxon>Desulfarculaceae</taxon>
        <taxon>Dethiosulfatarculus</taxon>
    </lineage>
</organism>
<keyword evidence="2" id="KW-1185">Reference proteome</keyword>
<dbReference type="STRING" id="1429043.X474_15305"/>
<evidence type="ECO:0000313" key="1">
    <source>
        <dbReference type="EMBL" id="KIX13143.1"/>
    </source>
</evidence>
<protein>
    <submittedName>
        <fullName evidence="1">Uncharacterized protein</fullName>
    </submittedName>
</protein>
<dbReference type="InParanoid" id="A0A0D2HRF1"/>
<sequence length="50" mass="5429">MVLSFMAVKADQENFLFIWLNSGAYGEQFGSGPGQARSLEFLSGLSCARP</sequence>
<dbReference type="AlphaFoldDB" id="A0A0D2HRF1"/>
<dbReference type="EMBL" id="AZAC01000018">
    <property type="protein sequence ID" value="KIX13143.1"/>
    <property type="molecule type" value="Genomic_DNA"/>
</dbReference>
<evidence type="ECO:0000313" key="2">
    <source>
        <dbReference type="Proteomes" id="UP000032233"/>
    </source>
</evidence>